<comment type="catalytic activity">
    <reaction evidence="9">
        <text>[(1-&gt;4)-alpha-D-galacturonosyl methyl ester](n) + n H2O = [(1-&gt;4)-alpha-D-galacturonosyl](n) + n methanol + n H(+)</text>
        <dbReference type="Rhea" id="RHEA:22380"/>
        <dbReference type="Rhea" id="RHEA-COMP:14570"/>
        <dbReference type="Rhea" id="RHEA-COMP:14573"/>
        <dbReference type="ChEBI" id="CHEBI:15377"/>
        <dbReference type="ChEBI" id="CHEBI:15378"/>
        <dbReference type="ChEBI" id="CHEBI:17790"/>
        <dbReference type="ChEBI" id="CHEBI:140522"/>
        <dbReference type="ChEBI" id="CHEBI:140523"/>
        <dbReference type="EC" id="3.1.1.11"/>
    </reaction>
</comment>
<dbReference type="InterPro" id="IPR011050">
    <property type="entry name" value="Pectin_lyase_fold/virulence"/>
</dbReference>
<dbReference type="InterPro" id="IPR035513">
    <property type="entry name" value="Invertase/methylesterase_inhib"/>
</dbReference>
<dbReference type="SUPFAM" id="SSF101148">
    <property type="entry name" value="Plant invertase/pectin methylesterase inhibitor"/>
    <property type="match status" value="1"/>
</dbReference>
<evidence type="ECO:0000259" key="12">
    <source>
        <dbReference type="SMART" id="SM00856"/>
    </source>
</evidence>
<feature type="active site" evidence="8">
    <location>
        <position position="434"/>
    </location>
</feature>
<comment type="subcellular location">
    <subcellularLocation>
        <location evidence="1 9">Secreted</location>
        <location evidence="1 9">Cell wall</location>
    </subcellularLocation>
</comment>
<dbReference type="InterPro" id="IPR006501">
    <property type="entry name" value="Pectinesterase_inhib_dom"/>
</dbReference>
<evidence type="ECO:0000256" key="6">
    <source>
        <dbReference type="ARBA" id="ARBA00022801"/>
    </source>
</evidence>
<evidence type="ECO:0000256" key="3">
    <source>
        <dbReference type="ARBA" id="ARBA00006027"/>
    </source>
</evidence>
<keyword evidence="6 9" id="KW-0378">Hydrolase</keyword>
<dbReference type="PANTHER" id="PTHR31707">
    <property type="entry name" value="PECTINESTERASE"/>
    <property type="match status" value="1"/>
</dbReference>
<evidence type="ECO:0000256" key="5">
    <source>
        <dbReference type="ARBA" id="ARBA00022512"/>
    </source>
</evidence>
<dbReference type="SUPFAM" id="SSF51126">
    <property type="entry name" value="Pectin lyase-like"/>
    <property type="match status" value="1"/>
</dbReference>
<evidence type="ECO:0000313" key="14">
    <source>
        <dbReference type="Proteomes" id="UP001341840"/>
    </source>
</evidence>
<comment type="function">
    <text evidence="9">Acts in the modification of cell walls via demethylesterification of cell wall pectin.</text>
</comment>
<dbReference type="EC" id="3.1.1.11" evidence="9"/>
<evidence type="ECO:0000313" key="13">
    <source>
        <dbReference type="EMBL" id="MED6108033.1"/>
    </source>
</evidence>
<dbReference type="EMBL" id="JASCZI010000062">
    <property type="protein sequence ID" value="MED6108033.1"/>
    <property type="molecule type" value="Genomic_DNA"/>
</dbReference>
<dbReference type="InterPro" id="IPR000070">
    <property type="entry name" value="Pectinesterase_cat"/>
</dbReference>
<dbReference type="CDD" id="cd15798">
    <property type="entry name" value="PMEI-like_3"/>
    <property type="match status" value="1"/>
</dbReference>
<evidence type="ECO:0000256" key="4">
    <source>
        <dbReference type="ARBA" id="ARBA00007786"/>
    </source>
</evidence>
<feature type="region of interest" description="Disordered" evidence="10">
    <location>
        <begin position="656"/>
        <end position="677"/>
    </location>
</feature>
<evidence type="ECO:0000256" key="11">
    <source>
        <dbReference type="SAM" id="Phobius"/>
    </source>
</evidence>
<dbReference type="Pfam" id="PF01095">
    <property type="entry name" value="Pectinesterase"/>
    <property type="match status" value="1"/>
</dbReference>
<keyword evidence="11" id="KW-0472">Membrane</keyword>
<evidence type="ECO:0000256" key="9">
    <source>
        <dbReference type="RuleBase" id="RU000589"/>
    </source>
</evidence>
<organism evidence="13 14">
    <name type="scientific">Stylosanthes scabra</name>
    <dbReference type="NCBI Taxonomy" id="79078"/>
    <lineage>
        <taxon>Eukaryota</taxon>
        <taxon>Viridiplantae</taxon>
        <taxon>Streptophyta</taxon>
        <taxon>Embryophyta</taxon>
        <taxon>Tracheophyta</taxon>
        <taxon>Spermatophyta</taxon>
        <taxon>Magnoliopsida</taxon>
        <taxon>eudicotyledons</taxon>
        <taxon>Gunneridae</taxon>
        <taxon>Pentapetalae</taxon>
        <taxon>rosids</taxon>
        <taxon>fabids</taxon>
        <taxon>Fabales</taxon>
        <taxon>Fabaceae</taxon>
        <taxon>Papilionoideae</taxon>
        <taxon>50 kb inversion clade</taxon>
        <taxon>dalbergioids sensu lato</taxon>
        <taxon>Dalbergieae</taxon>
        <taxon>Pterocarpus clade</taxon>
        <taxon>Stylosanthes</taxon>
    </lineage>
</organism>
<evidence type="ECO:0000256" key="2">
    <source>
        <dbReference type="ARBA" id="ARBA00005184"/>
    </source>
</evidence>
<feature type="transmembrane region" description="Helical" evidence="11">
    <location>
        <begin position="12"/>
        <end position="33"/>
    </location>
</feature>
<feature type="domain" description="Pectinesterase inhibitor" evidence="12">
    <location>
        <begin position="61"/>
        <end position="213"/>
    </location>
</feature>
<dbReference type="InterPro" id="IPR033131">
    <property type="entry name" value="Pectinesterase_Asp_AS"/>
</dbReference>
<proteinExistence type="inferred from homology"/>
<keyword evidence="5 9" id="KW-0134">Cell wall</keyword>
<name>A0ABU6Q895_9FABA</name>
<accession>A0ABU6Q895</accession>
<sequence length="717" mass="77584">MAEGSGDNRKRLLIISISMVLLVGVIGSVAIGVSSHPTGGDKGSKAEDGVDHNEEDTHLAKSQKNVEVICGSTEYKDTCKDSLADASNKTSDMKELIKAAFNYTTIELTSHIQNSSLYNELGKDNMTRQALDICKEVLGYAVDDLHKSIEKIDKFELSKINEYAYDIKVWVAATITHQQTCLTGFENTTTEAGSTMENVLKTSLELSSNALDMINGVSKVLGQFDFSALAGSGGSGGNSQRRLLEEDSSNLLKEDGNGIPSWVNEGQRKLIEAGPAGGVGSIVPNAVVALDGSGQFKTLTDALKMVPKKNKTPFVIYVKAGVYKEYVNVIKNMDHVTVVGDGPDKTIFTGSKNYVDGVQTYNTATFGVNAANFMAKNIGFENTAGPEKHQAVALRITADQAVVYNCHMEGFQDTLYVQSQRQFFRDCTITGTIDFVFGDAVGVFQNCKLLVKKPMSNQQCMVTAGGRIKVDSPTALVFQSCYFTGEPQLKSLNPKISYLGRPWRTYSKVVIMDSIIDDIFVPEGYMPWMGSAYKDTCTYYEYNNKGPGADTSKRVKWPGFKVLDAPEAANYYPGKFYELSNSTDRDAWIIDSGVPYNLEAFPASTSAGVTPLTINVAPAVAAATPAVSAATKKTASLPPPPEAFISILIKESDELKPDSEEPFMNRRTGRKPVGRTGPGIWPPSFAVTGFAGLRSTTVFVVTLSPYVSSLVGDKVMG</sequence>
<feature type="region of interest" description="Disordered" evidence="10">
    <location>
        <begin position="36"/>
        <end position="61"/>
    </location>
</feature>
<evidence type="ECO:0000256" key="1">
    <source>
        <dbReference type="ARBA" id="ARBA00004191"/>
    </source>
</evidence>
<evidence type="ECO:0000256" key="7">
    <source>
        <dbReference type="ARBA" id="ARBA00023085"/>
    </source>
</evidence>
<dbReference type="PROSITE" id="PS00503">
    <property type="entry name" value="PECTINESTERASE_2"/>
    <property type="match status" value="1"/>
</dbReference>
<dbReference type="InterPro" id="IPR018040">
    <property type="entry name" value="Pectinesterase_Tyr_AS"/>
</dbReference>
<dbReference type="NCBIfam" id="TIGR01614">
    <property type="entry name" value="PME_inhib"/>
    <property type="match status" value="1"/>
</dbReference>
<gene>
    <name evidence="13" type="ORF">PIB30_019810</name>
</gene>
<dbReference type="Gene3D" id="2.160.20.10">
    <property type="entry name" value="Single-stranded right-handed beta-helix, Pectin lyase-like"/>
    <property type="match status" value="1"/>
</dbReference>
<keyword evidence="11" id="KW-0812">Transmembrane</keyword>
<keyword evidence="9" id="KW-0961">Cell wall biogenesis/degradation</keyword>
<reference evidence="13 14" key="1">
    <citation type="journal article" date="2023" name="Plants (Basel)">
        <title>Bridging the Gap: Combining Genomics and Transcriptomics Approaches to Understand Stylosanthes scabra, an Orphan Legume from the Brazilian Caatinga.</title>
        <authorList>
            <person name="Ferreira-Neto J.R.C."/>
            <person name="da Silva M.D."/>
            <person name="Binneck E."/>
            <person name="de Melo N.F."/>
            <person name="da Silva R.H."/>
            <person name="de Melo A.L.T.M."/>
            <person name="Pandolfi V."/>
            <person name="Bustamante F.O."/>
            <person name="Brasileiro-Vidal A.C."/>
            <person name="Benko-Iseppon A.M."/>
        </authorList>
    </citation>
    <scope>NUCLEOTIDE SEQUENCE [LARGE SCALE GENOMIC DNA]</scope>
    <source>
        <tissue evidence="13">Leaves</tissue>
    </source>
</reference>
<dbReference type="PROSITE" id="PS00800">
    <property type="entry name" value="PECTINESTERASE_1"/>
    <property type="match status" value="1"/>
</dbReference>
<comment type="similarity">
    <text evidence="4">In the C-terminal section; belongs to the pectinesterase family.</text>
</comment>
<dbReference type="Proteomes" id="UP001341840">
    <property type="component" value="Unassembled WGS sequence"/>
</dbReference>
<dbReference type="Pfam" id="PF04043">
    <property type="entry name" value="PMEI"/>
    <property type="match status" value="1"/>
</dbReference>
<keyword evidence="11" id="KW-1133">Transmembrane helix</keyword>
<keyword evidence="9" id="KW-0964">Secreted</keyword>
<dbReference type="Gene3D" id="1.20.140.40">
    <property type="entry name" value="Invertase/pectin methylesterase inhibitor family protein"/>
    <property type="match status" value="1"/>
</dbReference>
<keyword evidence="14" id="KW-1185">Reference proteome</keyword>
<feature type="compositionally biased region" description="Basic and acidic residues" evidence="10">
    <location>
        <begin position="42"/>
        <end position="59"/>
    </location>
</feature>
<comment type="similarity">
    <text evidence="3">In the N-terminal section; belongs to the PMEI family.</text>
</comment>
<evidence type="ECO:0000256" key="10">
    <source>
        <dbReference type="SAM" id="MobiDB-lite"/>
    </source>
</evidence>
<dbReference type="SMART" id="SM00856">
    <property type="entry name" value="PMEI"/>
    <property type="match status" value="1"/>
</dbReference>
<comment type="caution">
    <text evidence="13">The sequence shown here is derived from an EMBL/GenBank/DDBJ whole genome shotgun (WGS) entry which is preliminary data.</text>
</comment>
<dbReference type="InterPro" id="IPR012334">
    <property type="entry name" value="Pectin_lyas_fold"/>
</dbReference>
<evidence type="ECO:0000256" key="8">
    <source>
        <dbReference type="PROSITE-ProRule" id="PRU10040"/>
    </source>
</evidence>
<protein>
    <recommendedName>
        <fullName evidence="9">Pectinesterase</fullName>
        <ecNumber evidence="9">3.1.1.11</ecNumber>
    </recommendedName>
</protein>
<keyword evidence="7 9" id="KW-0063">Aspartyl esterase</keyword>
<comment type="pathway">
    <text evidence="2 9">Glycan metabolism; pectin degradation; 2-dehydro-3-deoxy-D-gluconate from pectin: step 1/5.</text>
</comment>